<evidence type="ECO:0000313" key="3">
    <source>
        <dbReference type="Proteomes" id="UP000184089"/>
    </source>
</evidence>
<organism evidence="2 3">
    <name type="scientific">Bittarella massiliensis</name>
    <name type="common">ex Durand et al. 2017</name>
    <dbReference type="NCBI Taxonomy" id="1720313"/>
    <lineage>
        <taxon>Bacteria</taxon>
        <taxon>Bacillati</taxon>
        <taxon>Bacillota</taxon>
        <taxon>Clostridia</taxon>
        <taxon>Eubacteriales</taxon>
        <taxon>Oscillospiraceae</taxon>
        <taxon>Bittarella (ex Durand et al. 2017)</taxon>
    </lineage>
</organism>
<sequence>MMKKRFALYATALLSLCLLAGCGGPKAPQDKAAIAYMEAVAKGDAATMAAADGYDQGEIDLSYCADVVAKRRAEAKFDILESTGDDASGYTVTVGATFVDLAEEFQKASEEQLAASLEGDDLSEDDIAQNIVKQLEKGGKETKWKIVLKLTKEGEGYRVDVSQCAGDVASIYSCGLKNAL</sequence>
<proteinExistence type="predicted"/>
<evidence type="ECO:0000256" key="1">
    <source>
        <dbReference type="SAM" id="SignalP"/>
    </source>
</evidence>
<dbReference type="PROSITE" id="PS51257">
    <property type="entry name" value="PROKAR_LIPOPROTEIN"/>
    <property type="match status" value="1"/>
</dbReference>
<evidence type="ECO:0008006" key="4">
    <source>
        <dbReference type="Google" id="ProtNLM"/>
    </source>
</evidence>
<feature type="chain" id="PRO_5043026148" description="DUF4878 domain-containing protein" evidence="1">
    <location>
        <begin position="21"/>
        <end position="180"/>
    </location>
</feature>
<dbReference type="AlphaFoldDB" id="A0AAQ1MDQ2"/>
<dbReference type="EMBL" id="FQVY01000002">
    <property type="protein sequence ID" value="SHG17614.1"/>
    <property type="molecule type" value="Genomic_DNA"/>
</dbReference>
<accession>A0AAQ1MDQ2</accession>
<dbReference type="Proteomes" id="UP000184089">
    <property type="component" value="Unassembled WGS sequence"/>
</dbReference>
<reference evidence="3" key="1">
    <citation type="submission" date="2016-11" db="EMBL/GenBank/DDBJ databases">
        <authorList>
            <person name="Jaros S."/>
            <person name="Januszkiewicz K."/>
            <person name="Wedrychowicz H."/>
        </authorList>
    </citation>
    <scope>NUCLEOTIDE SEQUENCE [LARGE SCALE GENOMIC DNA]</scope>
    <source>
        <strain evidence="3">DSM 4029</strain>
    </source>
</reference>
<feature type="signal peptide" evidence="1">
    <location>
        <begin position="1"/>
        <end position="20"/>
    </location>
</feature>
<evidence type="ECO:0000313" key="2">
    <source>
        <dbReference type="EMBL" id="SHG17614.1"/>
    </source>
</evidence>
<name>A0AAQ1MDQ2_9FIRM</name>
<keyword evidence="1" id="KW-0732">Signal</keyword>
<protein>
    <recommendedName>
        <fullName evidence="4">DUF4878 domain-containing protein</fullName>
    </recommendedName>
</protein>
<gene>
    <name evidence="2" type="ORF">SAMN05444424_1752</name>
</gene>
<comment type="caution">
    <text evidence="2">The sequence shown here is derived from an EMBL/GenBank/DDBJ whole genome shotgun (WGS) entry which is preliminary data.</text>
</comment>